<feature type="transmembrane region" description="Helical" evidence="11">
    <location>
        <begin position="178"/>
        <end position="198"/>
    </location>
</feature>
<feature type="transmembrane region" description="Helical" evidence="11">
    <location>
        <begin position="69"/>
        <end position="90"/>
    </location>
</feature>
<accession>E7C7M5</accession>
<organism evidence="12">
    <name type="scientific">uncultured nuHF1 cluster bacterium HF0770_35I22</name>
    <dbReference type="NCBI Taxonomy" id="723586"/>
    <lineage>
        <taxon>Bacteria</taxon>
        <taxon>environmental samples</taxon>
    </lineage>
</organism>
<keyword evidence="4" id="KW-0633">Potassium transport</keyword>
<dbReference type="PANTHER" id="PTHR32024:SF3">
    <property type="entry name" value="TRK SYSTEM POTASSIUM UPTAKE PROTEIN"/>
    <property type="match status" value="1"/>
</dbReference>
<feature type="transmembrane region" description="Helical" evidence="11">
    <location>
        <begin position="7"/>
        <end position="27"/>
    </location>
</feature>
<feature type="transmembrane region" description="Helical" evidence="11">
    <location>
        <begin position="127"/>
        <end position="152"/>
    </location>
</feature>
<dbReference type="Pfam" id="PF02386">
    <property type="entry name" value="TrkH"/>
    <property type="match status" value="1"/>
</dbReference>
<feature type="binding site" evidence="10">
    <location>
        <position position="314"/>
    </location>
    <ligand>
        <name>K(+)</name>
        <dbReference type="ChEBI" id="CHEBI:29103"/>
    </ligand>
</feature>
<feature type="binding site" evidence="10">
    <location>
        <position position="431"/>
    </location>
    <ligand>
        <name>K(+)</name>
        <dbReference type="ChEBI" id="CHEBI:29103"/>
    </ligand>
</feature>
<keyword evidence="2" id="KW-0813">Transport</keyword>
<dbReference type="AlphaFoldDB" id="E7C7M5"/>
<evidence type="ECO:0000256" key="8">
    <source>
        <dbReference type="ARBA" id="ARBA00023065"/>
    </source>
</evidence>
<feature type="binding site" evidence="10">
    <location>
        <position position="111"/>
    </location>
    <ligand>
        <name>K(+)</name>
        <dbReference type="ChEBI" id="CHEBI:29103"/>
    </ligand>
</feature>
<evidence type="ECO:0000256" key="2">
    <source>
        <dbReference type="ARBA" id="ARBA00022448"/>
    </source>
</evidence>
<feature type="transmembrane region" description="Helical" evidence="11">
    <location>
        <begin position="273"/>
        <end position="291"/>
    </location>
</feature>
<dbReference type="GO" id="GO:0015379">
    <property type="term" value="F:potassium:chloride symporter activity"/>
    <property type="evidence" value="ECO:0007669"/>
    <property type="project" value="InterPro"/>
</dbReference>
<feature type="transmembrane region" description="Helical" evidence="11">
    <location>
        <begin position="388"/>
        <end position="413"/>
    </location>
</feature>
<keyword evidence="8" id="KW-0406">Ion transport</keyword>
<feature type="transmembrane region" description="Helical" evidence="11">
    <location>
        <begin position="298"/>
        <end position="319"/>
    </location>
</feature>
<feature type="binding site" evidence="10">
    <location>
        <position position="430"/>
    </location>
    <ligand>
        <name>K(+)</name>
        <dbReference type="ChEBI" id="CHEBI:29103"/>
    </ligand>
</feature>
<protein>
    <submittedName>
        <fullName evidence="12">Trk-type K+ transport systems, membrane components</fullName>
    </submittedName>
</protein>
<evidence type="ECO:0000256" key="3">
    <source>
        <dbReference type="ARBA" id="ARBA00022475"/>
    </source>
</evidence>
<keyword evidence="5 11" id="KW-0812">Transmembrane</keyword>
<name>E7C7M5_9BACT</name>
<evidence type="ECO:0000256" key="1">
    <source>
        <dbReference type="ARBA" id="ARBA00004651"/>
    </source>
</evidence>
<dbReference type="InterPro" id="IPR003445">
    <property type="entry name" value="Cat_transpt"/>
</dbReference>
<evidence type="ECO:0000256" key="7">
    <source>
        <dbReference type="ARBA" id="ARBA00022989"/>
    </source>
</evidence>
<keyword evidence="10" id="KW-0479">Metal-binding</keyword>
<evidence type="ECO:0000256" key="4">
    <source>
        <dbReference type="ARBA" id="ARBA00022538"/>
    </source>
</evidence>
<keyword evidence="7 11" id="KW-1133">Transmembrane helix</keyword>
<comment type="subcellular location">
    <subcellularLocation>
        <location evidence="1">Cell membrane</location>
        <topology evidence="1">Multi-pass membrane protein</topology>
    </subcellularLocation>
</comment>
<feature type="binding site" evidence="10">
    <location>
        <position position="218"/>
    </location>
    <ligand>
        <name>K(+)</name>
        <dbReference type="ChEBI" id="CHEBI:29103"/>
    </ligand>
</feature>
<evidence type="ECO:0000256" key="6">
    <source>
        <dbReference type="ARBA" id="ARBA00022958"/>
    </source>
</evidence>
<evidence type="ECO:0000256" key="9">
    <source>
        <dbReference type="ARBA" id="ARBA00023136"/>
    </source>
</evidence>
<dbReference type="GO" id="GO:0005886">
    <property type="term" value="C:plasma membrane"/>
    <property type="evidence" value="ECO:0007669"/>
    <property type="project" value="UniProtKB-SubCell"/>
</dbReference>
<reference evidence="12" key="1">
    <citation type="submission" date="2010-01" db="EMBL/GenBank/DDBJ databases">
        <title>Genome fragments of uncultured bacteria from the North Pacific subtropical Gyre.</title>
        <authorList>
            <person name="Pham V.D."/>
            <person name="Delong E.F."/>
        </authorList>
    </citation>
    <scope>NUCLEOTIDE SEQUENCE</scope>
</reference>
<dbReference type="PANTHER" id="PTHR32024">
    <property type="entry name" value="TRK SYSTEM POTASSIUM UPTAKE PROTEIN TRKG-RELATED"/>
    <property type="match status" value="1"/>
</dbReference>
<keyword evidence="6 10" id="KW-0630">Potassium</keyword>
<dbReference type="InterPro" id="IPR004772">
    <property type="entry name" value="TrkH"/>
</dbReference>
<proteinExistence type="predicted"/>
<feature type="transmembrane region" description="Helical" evidence="11">
    <location>
        <begin position="234"/>
        <end position="253"/>
    </location>
</feature>
<evidence type="ECO:0000256" key="10">
    <source>
        <dbReference type="PIRSR" id="PIRSR006247-1"/>
    </source>
</evidence>
<dbReference type="EMBL" id="GU568015">
    <property type="protein sequence ID" value="ADI23449.1"/>
    <property type="molecule type" value="Genomic_DNA"/>
</dbReference>
<feature type="binding site" evidence="10">
    <location>
        <position position="110"/>
    </location>
    <ligand>
        <name>K(+)</name>
        <dbReference type="ChEBI" id="CHEBI:29103"/>
    </ligand>
</feature>
<feature type="transmembrane region" description="Helical" evidence="11">
    <location>
        <begin position="454"/>
        <end position="474"/>
    </location>
</feature>
<keyword evidence="9 11" id="KW-0472">Membrane</keyword>
<feature type="transmembrane region" description="Helical" evidence="11">
    <location>
        <begin position="204"/>
        <end position="222"/>
    </location>
</feature>
<feature type="transmembrane region" description="Helical" evidence="11">
    <location>
        <begin position="331"/>
        <end position="352"/>
    </location>
</feature>
<keyword evidence="3" id="KW-1003">Cell membrane</keyword>
<feature type="transmembrane region" description="Helical" evidence="11">
    <location>
        <begin position="39"/>
        <end position="57"/>
    </location>
</feature>
<dbReference type="PIRSF" id="PIRSF006247">
    <property type="entry name" value="TrkH"/>
    <property type="match status" value="1"/>
</dbReference>
<evidence type="ECO:0000256" key="11">
    <source>
        <dbReference type="SAM" id="Phobius"/>
    </source>
</evidence>
<sequence>MDFRPTVLVTGTLLSILAVMMWVPAIIDYLAGQPDWEIFALSSGFTLFSGVGMALTSRTKQLKLSIRQAFFMTTTSWGFLVLFASIPFQFSQSELSFTDAIFESMSGLTTTGSTIIPNLSEQPPGILIWRALLQWLGGVGIIVMAISVLPMLKVGGMQLFRIESSDQSGKAFPRATQLASGILIIYAFLTLFCSFLYWTAGMNGFESVAHAMTTLATGGFSTSDGSIGSFDSAAIDYIASGGMILGALPFILYLKTLQGDWKALFIDSQVQSFSGIVIVLVLFVTIWLWSSNQYELSLALRLACVNVVSIITGTGYVTADFTQWGPFANPLFFIIMFIGGCAGSTTCGIKVFRFQILYAAARTQIHHLLQPSGVFIPHYNKRPISDEVIFSVLSFFFMWFFTFAILALGLGMLGLDFLTALSSAATAVANVGPALGPISGPAGTFQTLPDGAKWLMTGGMLLGRLELFTVIILFSRTFWRE</sequence>
<dbReference type="GO" id="GO:0046872">
    <property type="term" value="F:metal ion binding"/>
    <property type="evidence" value="ECO:0007669"/>
    <property type="project" value="UniProtKB-KW"/>
</dbReference>
<evidence type="ECO:0000256" key="5">
    <source>
        <dbReference type="ARBA" id="ARBA00022692"/>
    </source>
</evidence>
<evidence type="ECO:0000313" key="12">
    <source>
        <dbReference type="EMBL" id="ADI23449.1"/>
    </source>
</evidence>